<dbReference type="Proteomes" id="UP000823941">
    <property type="component" value="Chromosome 6"/>
</dbReference>
<evidence type="ECO:0000313" key="1">
    <source>
        <dbReference type="EMBL" id="KAG7310121.1"/>
    </source>
</evidence>
<protein>
    <submittedName>
        <fullName evidence="1">Uncharacterized protein</fullName>
    </submittedName>
</protein>
<dbReference type="EMBL" id="JAHIBW010000006">
    <property type="protein sequence ID" value="KAG7310121.1"/>
    <property type="molecule type" value="Genomic_DNA"/>
</dbReference>
<evidence type="ECO:0000313" key="2">
    <source>
        <dbReference type="Proteomes" id="UP000823941"/>
    </source>
</evidence>
<sequence>MGIQQSFYAVSDLFRVRKSTSGPNVDYKTIKGEVKSQSSKIVINVGRPSWAHLTKQLLG</sequence>
<organism evidence="1 2">
    <name type="scientific">Plutella xylostella</name>
    <name type="common">Diamondback moth</name>
    <name type="synonym">Plutella maculipennis</name>
    <dbReference type="NCBI Taxonomy" id="51655"/>
    <lineage>
        <taxon>Eukaryota</taxon>
        <taxon>Metazoa</taxon>
        <taxon>Ecdysozoa</taxon>
        <taxon>Arthropoda</taxon>
        <taxon>Hexapoda</taxon>
        <taxon>Insecta</taxon>
        <taxon>Pterygota</taxon>
        <taxon>Neoptera</taxon>
        <taxon>Endopterygota</taxon>
        <taxon>Lepidoptera</taxon>
        <taxon>Glossata</taxon>
        <taxon>Ditrysia</taxon>
        <taxon>Yponomeutoidea</taxon>
        <taxon>Plutellidae</taxon>
        <taxon>Plutella</taxon>
    </lineage>
</organism>
<keyword evidence="2" id="KW-1185">Reference proteome</keyword>
<comment type="caution">
    <text evidence="1">The sequence shown here is derived from an EMBL/GenBank/DDBJ whole genome shotgun (WGS) entry which is preliminary data.</text>
</comment>
<proteinExistence type="predicted"/>
<name>A0ABQ7QYL4_PLUXY</name>
<gene>
    <name evidence="1" type="ORF">JYU34_004660</name>
</gene>
<reference evidence="1 2" key="1">
    <citation type="submission" date="2021-06" db="EMBL/GenBank/DDBJ databases">
        <title>A haploid diamondback moth (Plutella xylostella L.) genome assembly resolves 31 chromosomes and identifies a diamide resistance mutation.</title>
        <authorList>
            <person name="Ward C.M."/>
            <person name="Perry K.D."/>
            <person name="Baker G."/>
            <person name="Powis K."/>
            <person name="Heckel D.G."/>
            <person name="Baxter S.W."/>
        </authorList>
    </citation>
    <scope>NUCLEOTIDE SEQUENCE [LARGE SCALE GENOMIC DNA]</scope>
    <source>
        <strain evidence="1 2">LV</strain>
        <tissue evidence="1">Single pupa</tissue>
    </source>
</reference>
<accession>A0ABQ7QYL4</accession>